<dbReference type="NCBIfam" id="NF010588">
    <property type="entry name" value="PRK13981.1"/>
    <property type="match status" value="1"/>
</dbReference>
<keyword evidence="12" id="KW-1185">Reference proteome</keyword>
<proteinExistence type="inferred from homology"/>
<comment type="similarity">
    <text evidence="9">Belongs to the NAD synthetase family.</text>
</comment>
<dbReference type="FunFam" id="3.40.50.620:FF:000106">
    <property type="entry name" value="Glutamine-dependent NAD(+) synthetase"/>
    <property type="match status" value="1"/>
</dbReference>
<dbReference type="UniPathway" id="UPA00253">
    <property type="reaction ID" value="UER00334"/>
</dbReference>
<dbReference type="HAMAP" id="MF_02090">
    <property type="entry name" value="NadE_glutamine_dep"/>
    <property type="match status" value="1"/>
</dbReference>
<evidence type="ECO:0000256" key="5">
    <source>
        <dbReference type="ARBA" id="ARBA00022840"/>
    </source>
</evidence>
<evidence type="ECO:0000256" key="1">
    <source>
        <dbReference type="ARBA" id="ARBA00005188"/>
    </source>
</evidence>
<feature type="active site" description="Nucleophile; for glutaminase activity" evidence="7">
    <location>
        <position position="147"/>
    </location>
</feature>
<sequence>MKIALAQTNPIVGAFDYNLEKAGRFIEEAKQKQCKLIIFPELTLIGYPPKDLLEREDFIDNSLITLERLIQRTKGIAVICGYVERNINHAKPLFNGAIFFEDGEIFLKTYKILLPSYDVFDETRYFAPGQKARFVKWNNKKIGVTICEDIWNDKDLFPRQQYEFDPLIQLAQENIDILVNISASPYYVGKPSFRLKIFSHLANKYQFPVVYANQVGGNDDIVFDGNSKIVLPDGSILAKGNSFAEDLVVAEMEKESGEKISLPEEEAEVLKAIVLGTRDYAQKTGFKKAIVGLSGGIDSSLVAYIGVQALGRENVLGIAMPSPYTSKESLEDAEALAKNLGIQYQVIPITEVFQVYLKVLKPAFNELPWSAAEENIQARIRGNILMALSNKFGYLVLSTGNKSEMAVGYCTLYGDLTGGLAVISDVPKTMVYRLGRYINREAVVIPERVLTKPPSAELRTNQRDEDDLPPYHILDPILKEYIENQRSVNEIVAMGFPREIVKEIVRKVDRSEYKRKQAPLGIKITTKAFGYGRRYPIAQRYTDCLLKPTLEF</sequence>
<evidence type="ECO:0000313" key="12">
    <source>
        <dbReference type="Proteomes" id="UP000070560"/>
    </source>
</evidence>
<keyword evidence="3 7" id="KW-0436">Ligase</keyword>
<dbReference type="GO" id="GO:0005737">
    <property type="term" value="C:cytoplasm"/>
    <property type="evidence" value="ECO:0007669"/>
    <property type="project" value="InterPro"/>
</dbReference>
<dbReference type="RefSeq" id="WP_066062868.1">
    <property type="nucleotide sequence ID" value="NZ_CP013015.1"/>
</dbReference>
<comment type="function">
    <text evidence="7">Catalyzes the ATP-dependent amidation of deamido-NAD to form NAD. Uses L-glutamine as a nitrogen source.</text>
</comment>
<gene>
    <name evidence="7" type="primary">nadE</name>
    <name evidence="11" type="ORF">HS1_001405</name>
</gene>
<dbReference type="PIRSF" id="PIRSF006630">
    <property type="entry name" value="NADS_GAT"/>
    <property type="match status" value="1"/>
</dbReference>
<feature type="binding site" evidence="7">
    <location>
        <position position="190"/>
    </location>
    <ligand>
        <name>L-glutamine</name>
        <dbReference type="ChEBI" id="CHEBI:58359"/>
    </ligand>
</feature>
<comment type="catalytic activity">
    <reaction evidence="7 8">
        <text>deamido-NAD(+) + L-glutamine + ATP + H2O = L-glutamate + AMP + diphosphate + NAD(+) + H(+)</text>
        <dbReference type="Rhea" id="RHEA:24384"/>
        <dbReference type="ChEBI" id="CHEBI:15377"/>
        <dbReference type="ChEBI" id="CHEBI:15378"/>
        <dbReference type="ChEBI" id="CHEBI:29985"/>
        <dbReference type="ChEBI" id="CHEBI:30616"/>
        <dbReference type="ChEBI" id="CHEBI:33019"/>
        <dbReference type="ChEBI" id="CHEBI:57540"/>
        <dbReference type="ChEBI" id="CHEBI:58359"/>
        <dbReference type="ChEBI" id="CHEBI:58437"/>
        <dbReference type="ChEBI" id="CHEBI:456215"/>
        <dbReference type="EC" id="6.3.5.1"/>
    </reaction>
</comment>
<evidence type="ECO:0000256" key="2">
    <source>
        <dbReference type="ARBA" id="ARBA00007145"/>
    </source>
</evidence>
<dbReference type="EC" id="6.3.5.1" evidence="7 8"/>
<dbReference type="Gene3D" id="3.40.50.620">
    <property type="entry name" value="HUPs"/>
    <property type="match status" value="1"/>
</dbReference>
<dbReference type="InterPro" id="IPR014445">
    <property type="entry name" value="Gln-dep_NAD_synthase"/>
</dbReference>
<feature type="active site" description="For glutaminase activity" evidence="7">
    <location>
        <position position="111"/>
    </location>
</feature>
<dbReference type="GO" id="GO:0008795">
    <property type="term" value="F:NAD+ synthase activity"/>
    <property type="evidence" value="ECO:0007669"/>
    <property type="project" value="UniProtKB-UniRule"/>
</dbReference>
<keyword evidence="4 7" id="KW-0547">Nucleotide-binding</keyword>
<feature type="binding site" evidence="7">
    <location>
        <position position="514"/>
    </location>
    <ligand>
        <name>deamido-NAD(+)</name>
        <dbReference type="ChEBI" id="CHEBI:58437"/>
        <note>ligand shared between two neighboring subunits</note>
    </ligand>
</feature>
<dbReference type="GO" id="GO:0005524">
    <property type="term" value="F:ATP binding"/>
    <property type="evidence" value="ECO:0007669"/>
    <property type="project" value="UniProtKB-UniRule"/>
</dbReference>
<dbReference type="Pfam" id="PF02540">
    <property type="entry name" value="NAD_synthase"/>
    <property type="match status" value="1"/>
</dbReference>
<feature type="domain" description="CN hydrolase" evidence="10">
    <location>
        <begin position="1"/>
        <end position="254"/>
    </location>
</feature>
<dbReference type="GO" id="GO:0004359">
    <property type="term" value="F:glutaminase activity"/>
    <property type="evidence" value="ECO:0007669"/>
    <property type="project" value="InterPro"/>
</dbReference>
<dbReference type="CDD" id="cd07570">
    <property type="entry name" value="GAT_Gln-NAD-synth"/>
    <property type="match status" value="1"/>
</dbReference>
<evidence type="ECO:0000256" key="4">
    <source>
        <dbReference type="ARBA" id="ARBA00022741"/>
    </source>
</evidence>
<dbReference type="EMBL" id="CP013015">
    <property type="protein sequence ID" value="AMM41207.1"/>
    <property type="molecule type" value="Genomic_DNA"/>
</dbReference>
<dbReference type="KEGG" id="daw:HS1_001405"/>
<dbReference type="SUPFAM" id="SSF52402">
    <property type="entry name" value="Adenine nucleotide alpha hydrolases-like"/>
    <property type="match status" value="1"/>
</dbReference>
<keyword evidence="6 7" id="KW-0520">NAD</keyword>
<evidence type="ECO:0000259" key="10">
    <source>
        <dbReference type="PROSITE" id="PS50263"/>
    </source>
</evidence>
<dbReference type="OrthoDB" id="9799210at2"/>
<dbReference type="Pfam" id="PF00795">
    <property type="entry name" value="CN_hydrolase"/>
    <property type="match status" value="1"/>
</dbReference>
<dbReference type="CDD" id="cd00553">
    <property type="entry name" value="NAD_synthase"/>
    <property type="match status" value="1"/>
</dbReference>
<reference evidence="11 12" key="1">
    <citation type="submission" date="2015-10" db="EMBL/GenBank/DDBJ databases">
        <title>Candidatus Desulfofervidus auxilii, a hydrogenotrophic sulfate-reducing bacterium involved in the thermophilic anaerobic oxidation of methane.</title>
        <authorList>
            <person name="Krukenberg V."/>
            <person name="Richter M."/>
            <person name="Wegener G."/>
        </authorList>
    </citation>
    <scope>NUCLEOTIDE SEQUENCE [LARGE SCALE GENOMIC DNA]</scope>
    <source>
        <strain evidence="11 12">HS1</strain>
    </source>
</reference>
<dbReference type="NCBIfam" id="TIGR00552">
    <property type="entry name" value="nadE"/>
    <property type="match status" value="1"/>
</dbReference>
<keyword evidence="5 7" id="KW-0067">ATP-binding</keyword>
<dbReference type="PANTHER" id="PTHR23090">
    <property type="entry name" value="NH 3 /GLUTAMINE-DEPENDENT NAD + SYNTHETASE"/>
    <property type="match status" value="1"/>
</dbReference>
<organism evidence="11 12">
    <name type="scientific">Desulfofervidus auxilii</name>
    <dbReference type="NCBI Taxonomy" id="1621989"/>
    <lineage>
        <taxon>Bacteria</taxon>
        <taxon>Pseudomonadati</taxon>
        <taxon>Thermodesulfobacteriota</taxon>
        <taxon>Candidatus Desulfofervidia</taxon>
        <taxon>Candidatus Desulfofervidales</taxon>
        <taxon>Candidatus Desulfofervidaceae</taxon>
        <taxon>Candidatus Desulfofervidus</taxon>
    </lineage>
</organism>
<feature type="binding site" evidence="7">
    <location>
        <position position="404"/>
    </location>
    <ligand>
        <name>deamido-NAD(+)</name>
        <dbReference type="ChEBI" id="CHEBI:58437"/>
        <note>ligand shared between two neighboring subunits</note>
    </ligand>
</feature>
<evidence type="ECO:0000256" key="7">
    <source>
        <dbReference type="HAMAP-Rule" id="MF_02090"/>
    </source>
</evidence>
<dbReference type="InterPro" id="IPR036526">
    <property type="entry name" value="C-N_Hydrolase_sf"/>
</dbReference>
<dbReference type="Gene3D" id="3.60.110.10">
    <property type="entry name" value="Carbon-nitrogen hydrolase"/>
    <property type="match status" value="1"/>
</dbReference>
<protein>
    <recommendedName>
        <fullName evidence="7 8">Glutamine-dependent NAD(+) synthetase</fullName>
        <ecNumber evidence="7 8">6.3.5.1</ecNumber>
    </recommendedName>
    <alternativeName>
        <fullName evidence="7 8">NAD(+) synthase [glutamine-hydrolyzing]</fullName>
    </alternativeName>
</protein>
<comment type="pathway">
    <text evidence="1 7 8">Cofactor biosynthesis; NAD(+) biosynthesis; NAD(+) from deamido-NAD(+) (L-Gln route): step 1/1.</text>
</comment>
<evidence type="ECO:0000256" key="3">
    <source>
        <dbReference type="ARBA" id="ARBA00022598"/>
    </source>
</evidence>
<dbReference type="InterPro" id="IPR003010">
    <property type="entry name" value="C-N_Hydrolase"/>
</dbReference>
<feature type="binding site" evidence="7">
    <location>
        <position position="375"/>
    </location>
    <ligand>
        <name>deamido-NAD(+)</name>
        <dbReference type="ChEBI" id="CHEBI:58437"/>
        <note>ligand shared between two neighboring subunits</note>
    </ligand>
</feature>
<dbReference type="InterPro" id="IPR003694">
    <property type="entry name" value="NAD_synthase"/>
</dbReference>
<evidence type="ECO:0000256" key="6">
    <source>
        <dbReference type="ARBA" id="ARBA00023027"/>
    </source>
</evidence>
<evidence type="ECO:0000256" key="9">
    <source>
        <dbReference type="RuleBase" id="RU003811"/>
    </source>
</evidence>
<name>A0A7U4QKU5_DESA2</name>
<dbReference type="InterPro" id="IPR014729">
    <property type="entry name" value="Rossmann-like_a/b/a_fold"/>
</dbReference>
<dbReference type="PANTHER" id="PTHR23090:SF9">
    <property type="entry name" value="GLUTAMINE-DEPENDENT NAD(+) SYNTHETASE"/>
    <property type="match status" value="1"/>
</dbReference>
<evidence type="ECO:0000256" key="8">
    <source>
        <dbReference type="PIRNR" id="PIRNR006630"/>
    </source>
</evidence>
<dbReference type="AlphaFoldDB" id="A0A7U4QKU5"/>
<feature type="binding site" evidence="7">
    <location>
        <position position="184"/>
    </location>
    <ligand>
        <name>L-glutamine</name>
        <dbReference type="ChEBI" id="CHEBI:58359"/>
    </ligand>
</feature>
<evidence type="ECO:0000313" key="11">
    <source>
        <dbReference type="EMBL" id="AMM41207.1"/>
    </source>
</evidence>
<dbReference type="Proteomes" id="UP000070560">
    <property type="component" value="Chromosome"/>
</dbReference>
<feature type="binding site" evidence="7">
    <location>
        <position position="399"/>
    </location>
    <ligand>
        <name>ATP</name>
        <dbReference type="ChEBI" id="CHEBI:30616"/>
    </ligand>
</feature>
<feature type="active site" description="Proton acceptor; for glutaminase activity" evidence="7">
    <location>
        <position position="41"/>
    </location>
</feature>
<dbReference type="InterPro" id="IPR022310">
    <property type="entry name" value="NAD/GMP_synthase"/>
</dbReference>
<dbReference type="GO" id="GO:0003952">
    <property type="term" value="F:NAD+ synthase (glutamine-hydrolyzing) activity"/>
    <property type="evidence" value="ECO:0007669"/>
    <property type="project" value="UniProtKB-UniRule"/>
</dbReference>
<accession>A0A7U4QKU5</accession>
<dbReference type="GO" id="GO:0009435">
    <property type="term" value="P:NAD+ biosynthetic process"/>
    <property type="evidence" value="ECO:0007669"/>
    <property type="project" value="UniProtKB-UniRule"/>
</dbReference>
<feature type="binding site" evidence="7">
    <location>
        <position position="117"/>
    </location>
    <ligand>
        <name>L-glutamine</name>
        <dbReference type="ChEBI" id="CHEBI:58359"/>
    </ligand>
</feature>
<comment type="caution">
    <text evidence="7">Lacks conserved residue(s) required for the propagation of feature annotation.</text>
</comment>
<feature type="binding site" evidence="7">
    <location>
        <begin position="292"/>
        <end position="299"/>
    </location>
    <ligand>
        <name>ATP</name>
        <dbReference type="ChEBI" id="CHEBI:30616"/>
    </ligand>
</feature>
<comment type="similarity">
    <text evidence="2 7 8">In the C-terminal section; belongs to the NAD synthetase family.</text>
</comment>
<dbReference type="SUPFAM" id="SSF56317">
    <property type="entry name" value="Carbon-nitrogen hydrolase"/>
    <property type="match status" value="1"/>
</dbReference>
<dbReference type="PROSITE" id="PS50263">
    <property type="entry name" value="CN_HYDROLASE"/>
    <property type="match status" value="1"/>
</dbReference>